<evidence type="ECO:0000256" key="12">
    <source>
        <dbReference type="ARBA" id="ARBA00039754"/>
    </source>
</evidence>
<comment type="subcellular location">
    <subcellularLocation>
        <location evidence="1">Cytoplasm</location>
    </subcellularLocation>
</comment>
<reference evidence="17" key="2">
    <citation type="journal article" date="2021" name="PeerJ">
        <title>Extensive microbial diversity within the chicken gut microbiome revealed by metagenomics and culture.</title>
        <authorList>
            <person name="Gilroy R."/>
            <person name="Ravi A."/>
            <person name="Getino M."/>
            <person name="Pursley I."/>
            <person name="Horton D.L."/>
            <person name="Alikhan N.F."/>
            <person name="Baker D."/>
            <person name="Gharbi K."/>
            <person name="Hall N."/>
            <person name="Watson M."/>
            <person name="Adriaenssens E.M."/>
            <person name="Foster-Nyarko E."/>
            <person name="Jarju S."/>
            <person name="Secka A."/>
            <person name="Antonio M."/>
            <person name="Oren A."/>
            <person name="Chaudhuri R.R."/>
            <person name="La Ragione R."/>
            <person name="Hildebrand F."/>
            <person name="Pallen M.J."/>
        </authorList>
    </citation>
    <scope>NUCLEOTIDE SEQUENCE</scope>
    <source>
        <strain evidence="17">18911</strain>
    </source>
</reference>
<sequence length="237" mass="24518">VTTLKNAAREPEIVALQQMINSMGGNVSGAGTPIIRIEGIEKFNGAETTVDFDRIVAGTYMTAVALCGGDVVFKGADGNQLTALISKLKASGAEIKCTDNTIEISADGNPIAVGSVETGAYPGFPTDLQAPFGALAAGSVGSTVIIENIFETRFKYLAELTKMGASVKVKDRVAVLNGKRLSGAEVKAMDLRGGAALMVAGLKASGVTVIENARHIQRGYEAPEEVFSALGANIVKV</sequence>
<evidence type="ECO:0000259" key="16">
    <source>
        <dbReference type="Pfam" id="PF00275"/>
    </source>
</evidence>
<accession>A0A9D1SI41</accession>
<evidence type="ECO:0000256" key="5">
    <source>
        <dbReference type="ARBA" id="ARBA00022679"/>
    </source>
</evidence>
<evidence type="ECO:0000313" key="17">
    <source>
        <dbReference type="EMBL" id="HIU60472.1"/>
    </source>
</evidence>
<evidence type="ECO:0000256" key="1">
    <source>
        <dbReference type="ARBA" id="ARBA00004496"/>
    </source>
</evidence>
<dbReference type="GO" id="GO:0005737">
    <property type="term" value="C:cytoplasm"/>
    <property type="evidence" value="ECO:0007669"/>
    <property type="project" value="UniProtKB-SubCell"/>
</dbReference>
<keyword evidence="3" id="KW-0963">Cytoplasm</keyword>
<dbReference type="PANTHER" id="PTHR43783">
    <property type="entry name" value="UDP-N-ACETYLGLUCOSAMINE 1-CARBOXYVINYLTRANSFERASE"/>
    <property type="match status" value="1"/>
</dbReference>
<dbReference type="GO" id="GO:0051301">
    <property type="term" value="P:cell division"/>
    <property type="evidence" value="ECO:0007669"/>
    <property type="project" value="UniProtKB-KW"/>
</dbReference>
<dbReference type="AlphaFoldDB" id="A0A9D1SI41"/>
<name>A0A9D1SI41_9FIRM</name>
<evidence type="ECO:0000256" key="11">
    <source>
        <dbReference type="ARBA" id="ARBA00039108"/>
    </source>
</evidence>
<keyword evidence="9" id="KW-0961">Cell wall biogenesis/degradation</keyword>
<organism evidence="17 18">
    <name type="scientific">Candidatus Stercoripulliclostridium merdigallinarum</name>
    <dbReference type="NCBI Taxonomy" id="2840951"/>
    <lineage>
        <taxon>Bacteria</taxon>
        <taxon>Bacillati</taxon>
        <taxon>Bacillota</taxon>
        <taxon>Clostridia</taxon>
        <taxon>Eubacteriales</taxon>
        <taxon>Candidatus Stercoripulliclostridium</taxon>
    </lineage>
</organism>
<comment type="similarity">
    <text evidence="10">Belongs to the EPSP synthase family. MurA subfamily.</text>
</comment>
<feature type="non-terminal residue" evidence="17">
    <location>
        <position position="1"/>
    </location>
</feature>
<comment type="caution">
    <text evidence="17">The sequence shown here is derived from an EMBL/GenBank/DDBJ whole genome shotgun (WGS) entry which is preliminary data.</text>
</comment>
<evidence type="ECO:0000256" key="4">
    <source>
        <dbReference type="ARBA" id="ARBA00022618"/>
    </source>
</evidence>
<evidence type="ECO:0000256" key="15">
    <source>
        <dbReference type="ARBA" id="ARBA00047527"/>
    </source>
</evidence>
<evidence type="ECO:0000256" key="6">
    <source>
        <dbReference type="ARBA" id="ARBA00022960"/>
    </source>
</evidence>
<keyword evidence="8" id="KW-0131">Cell cycle</keyword>
<evidence type="ECO:0000256" key="13">
    <source>
        <dbReference type="ARBA" id="ARBA00042443"/>
    </source>
</evidence>
<evidence type="ECO:0000256" key="14">
    <source>
        <dbReference type="ARBA" id="ARBA00042842"/>
    </source>
</evidence>
<dbReference type="InterPro" id="IPR013792">
    <property type="entry name" value="RNA3'P_cycl/enolpyr_Trfase_a/b"/>
</dbReference>
<dbReference type="GO" id="GO:0008360">
    <property type="term" value="P:regulation of cell shape"/>
    <property type="evidence" value="ECO:0007669"/>
    <property type="project" value="UniProtKB-KW"/>
</dbReference>
<evidence type="ECO:0000256" key="2">
    <source>
        <dbReference type="ARBA" id="ARBA00004752"/>
    </source>
</evidence>
<comment type="pathway">
    <text evidence="2">Cell wall biogenesis; peptidoglycan biosynthesis.</text>
</comment>
<comment type="catalytic activity">
    <reaction evidence="15">
        <text>phosphoenolpyruvate + UDP-N-acetyl-alpha-D-glucosamine = UDP-N-acetyl-3-O-(1-carboxyvinyl)-alpha-D-glucosamine + phosphate</text>
        <dbReference type="Rhea" id="RHEA:18681"/>
        <dbReference type="ChEBI" id="CHEBI:43474"/>
        <dbReference type="ChEBI" id="CHEBI:57705"/>
        <dbReference type="ChEBI" id="CHEBI:58702"/>
        <dbReference type="ChEBI" id="CHEBI:68483"/>
        <dbReference type="EC" id="2.5.1.7"/>
    </reaction>
</comment>
<dbReference type="EMBL" id="DVNF01000108">
    <property type="protein sequence ID" value="HIU60472.1"/>
    <property type="molecule type" value="Genomic_DNA"/>
</dbReference>
<dbReference type="GO" id="GO:0008760">
    <property type="term" value="F:UDP-N-acetylglucosamine 1-carboxyvinyltransferase activity"/>
    <property type="evidence" value="ECO:0007669"/>
    <property type="project" value="UniProtKB-EC"/>
</dbReference>
<dbReference type="Pfam" id="PF00275">
    <property type="entry name" value="EPSP_synthase"/>
    <property type="match status" value="1"/>
</dbReference>
<keyword evidence="5 17" id="KW-0808">Transferase</keyword>
<dbReference type="InterPro" id="IPR036968">
    <property type="entry name" value="Enolpyruvate_Tfrase_sf"/>
</dbReference>
<evidence type="ECO:0000256" key="10">
    <source>
        <dbReference type="ARBA" id="ARBA00038367"/>
    </source>
</evidence>
<dbReference type="InterPro" id="IPR001986">
    <property type="entry name" value="Enolpyruvate_Tfrase_dom"/>
</dbReference>
<dbReference type="PANTHER" id="PTHR43783:SF1">
    <property type="entry name" value="UDP-N-ACETYLGLUCOSAMINE 1-CARBOXYVINYLTRANSFERASE"/>
    <property type="match status" value="1"/>
</dbReference>
<gene>
    <name evidence="17" type="ORF">IAB05_03650</name>
</gene>
<dbReference type="Gene3D" id="3.65.10.10">
    <property type="entry name" value="Enolpyruvate transferase domain"/>
    <property type="match status" value="2"/>
</dbReference>
<feature type="domain" description="Enolpyruvate transferase" evidence="16">
    <location>
        <begin position="2"/>
        <end position="225"/>
    </location>
</feature>
<dbReference type="GO" id="GO:0071555">
    <property type="term" value="P:cell wall organization"/>
    <property type="evidence" value="ECO:0007669"/>
    <property type="project" value="UniProtKB-KW"/>
</dbReference>
<dbReference type="Proteomes" id="UP000824094">
    <property type="component" value="Unassembled WGS sequence"/>
</dbReference>
<evidence type="ECO:0000313" key="18">
    <source>
        <dbReference type="Proteomes" id="UP000824094"/>
    </source>
</evidence>
<protein>
    <recommendedName>
        <fullName evidence="12">UDP-N-acetylglucosamine 1-carboxyvinyltransferase</fullName>
        <ecNumber evidence="11">2.5.1.7</ecNumber>
    </recommendedName>
    <alternativeName>
        <fullName evidence="13">Enoylpyruvate transferase</fullName>
    </alternativeName>
    <alternativeName>
        <fullName evidence="14">UDP-N-acetylglucosamine enolpyruvyl transferase</fullName>
    </alternativeName>
</protein>
<dbReference type="SUPFAM" id="SSF55205">
    <property type="entry name" value="EPT/RTPC-like"/>
    <property type="match status" value="1"/>
</dbReference>
<dbReference type="GO" id="GO:0009252">
    <property type="term" value="P:peptidoglycan biosynthetic process"/>
    <property type="evidence" value="ECO:0007669"/>
    <property type="project" value="UniProtKB-KW"/>
</dbReference>
<dbReference type="InterPro" id="IPR050068">
    <property type="entry name" value="MurA_subfamily"/>
</dbReference>
<evidence type="ECO:0000256" key="9">
    <source>
        <dbReference type="ARBA" id="ARBA00023316"/>
    </source>
</evidence>
<evidence type="ECO:0000256" key="3">
    <source>
        <dbReference type="ARBA" id="ARBA00022490"/>
    </source>
</evidence>
<keyword evidence="4" id="KW-0132">Cell division</keyword>
<keyword evidence="6" id="KW-0133">Cell shape</keyword>
<reference evidence="17" key="1">
    <citation type="submission" date="2020-10" db="EMBL/GenBank/DDBJ databases">
        <authorList>
            <person name="Gilroy R."/>
        </authorList>
    </citation>
    <scope>NUCLEOTIDE SEQUENCE</scope>
    <source>
        <strain evidence="17">18911</strain>
    </source>
</reference>
<dbReference type="EC" id="2.5.1.7" evidence="11"/>
<keyword evidence="7" id="KW-0573">Peptidoglycan synthesis</keyword>
<proteinExistence type="inferred from homology"/>
<evidence type="ECO:0000256" key="7">
    <source>
        <dbReference type="ARBA" id="ARBA00022984"/>
    </source>
</evidence>
<evidence type="ECO:0000256" key="8">
    <source>
        <dbReference type="ARBA" id="ARBA00023306"/>
    </source>
</evidence>